<dbReference type="PANTHER" id="PTHR19139">
    <property type="entry name" value="AQUAPORIN TRANSPORTER"/>
    <property type="match status" value="1"/>
</dbReference>
<dbReference type="GO" id="GO:0009992">
    <property type="term" value="P:intracellular water homeostasis"/>
    <property type="evidence" value="ECO:0007669"/>
    <property type="project" value="UniProtKB-ARBA"/>
</dbReference>
<dbReference type="GO" id="GO:0003097">
    <property type="term" value="P:renal water transport"/>
    <property type="evidence" value="ECO:0007669"/>
    <property type="project" value="TreeGrafter"/>
</dbReference>
<keyword evidence="7 13" id="KW-0472">Membrane</keyword>
<dbReference type="OMA" id="FKKKMFW"/>
<dbReference type="NCBIfam" id="TIGR00861">
    <property type="entry name" value="MIP"/>
    <property type="match status" value="1"/>
</dbReference>
<feature type="transmembrane region" description="Helical" evidence="13">
    <location>
        <begin position="86"/>
        <end position="111"/>
    </location>
</feature>
<dbReference type="Proteomes" id="UP000287033">
    <property type="component" value="Unassembled WGS sequence"/>
</dbReference>
<evidence type="ECO:0000256" key="12">
    <source>
        <dbReference type="RuleBase" id="RU000477"/>
    </source>
</evidence>
<dbReference type="GO" id="GO:0035379">
    <property type="term" value="F:carbon dioxide transmembrane transporter activity"/>
    <property type="evidence" value="ECO:0007669"/>
    <property type="project" value="TreeGrafter"/>
</dbReference>
<evidence type="ECO:0000256" key="2">
    <source>
        <dbReference type="ARBA" id="ARBA00006175"/>
    </source>
</evidence>
<evidence type="ECO:0000256" key="3">
    <source>
        <dbReference type="ARBA" id="ARBA00022448"/>
    </source>
</evidence>
<dbReference type="EMBL" id="BEZZ01001649">
    <property type="protein sequence ID" value="GCC20006.1"/>
    <property type="molecule type" value="Genomic_DNA"/>
</dbReference>
<evidence type="ECO:0000256" key="11">
    <source>
        <dbReference type="ARBA" id="ARBA00046979"/>
    </source>
</evidence>
<feature type="transmembrane region" description="Helical" evidence="13">
    <location>
        <begin position="131"/>
        <end position="151"/>
    </location>
</feature>
<reference evidence="14 15" key="1">
    <citation type="journal article" date="2018" name="Nat. Ecol. Evol.">
        <title>Shark genomes provide insights into elasmobranch evolution and the origin of vertebrates.</title>
        <authorList>
            <person name="Hara Y"/>
            <person name="Yamaguchi K"/>
            <person name="Onimaru K"/>
            <person name="Kadota M"/>
            <person name="Koyanagi M"/>
            <person name="Keeley SD"/>
            <person name="Tatsumi K"/>
            <person name="Tanaka K"/>
            <person name="Motone F"/>
            <person name="Kageyama Y"/>
            <person name="Nozu R"/>
            <person name="Adachi N"/>
            <person name="Nishimura O"/>
            <person name="Nakagawa R"/>
            <person name="Tanegashima C"/>
            <person name="Kiyatake I"/>
            <person name="Matsumoto R"/>
            <person name="Murakumo K"/>
            <person name="Nishida K"/>
            <person name="Terakita A"/>
            <person name="Kuratani S"/>
            <person name="Sato K"/>
            <person name="Hyodo S Kuraku.S."/>
        </authorList>
    </citation>
    <scope>NUCLEOTIDE SEQUENCE [LARGE SCALE GENOMIC DNA]</scope>
</reference>
<evidence type="ECO:0000313" key="14">
    <source>
        <dbReference type="EMBL" id="GCC20006.1"/>
    </source>
</evidence>
<evidence type="ECO:0000256" key="1">
    <source>
        <dbReference type="ARBA" id="ARBA00004415"/>
    </source>
</evidence>
<dbReference type="Gene3D" id="1.20.1080.10">
    <property type="entry name" value="Glycerol uptake facilitator protein"/>
    <property type="match status" value="1"/>
</dbReference>
<evidence type="ECO:0000256" key="8">
    <source>
        <dbReference type="ARBA" id="ARBA00023180"/>
    </source>
</evidence>
<feature type="transmembrane region" description="Helical" evidence="13">
    <location>
        <begin position="205"/>
        <end position="226"/>
    </location>
</feature>
<dbReference type="InterPro" id="IPR000425">
    <property type="entry name" value="MIP"/>
</dbReference>
<evidence type="ECO:0000256" key="7">
    <source>
        <dbReference type="ARBA" id="ARBA00023136"/>
    </source>
</evidence>
<dbReference type="InterPro" id="IPR022357">
    <property type="entry name" value="MIP_CS"/>
</dbReference>
<dbReference type="InterPro" id="IPR023271">
    <property type="entry name" value="Aquaporin-like"/>
</dbReference>
<comment type="subcellular location">
    <subcellularLocation>
        <location evidence="1">Cell membrane</location>
        <location evidence="1">Sarcolemma</location>
        <topology evidence="1">Multi-pass membrane protein</topology>
    </subcellularLocation>
</comment>
<sequence>MVRELQRPSFWRAVLAEFLGMTIFVFLSTGSATKWTPSGYPADIVQISLTFGLAIATMAQSLGHLSGGHLNPAVTLGLLAGCQVSLLRALLYIASQLLGAVAASALLLGVTPASRNSTLGLNALAEGVTPAQGLGVEIIITFQLVLCVFATTDKQRKDLSGSGPLAIGLSVAIGHLMAIGFTGCGMNPARSFGPAVITGNFKDHWVYWVGPIIGGVTAAFVYDFALTSRFGDLSERLTVLTSGQIQDYNVEGEDDSARMEMKPK</sequence>
<evidence type="ECO:0000313" key="15">
    <source>
        <dbReference type="Proteomes" id="UP000287033"/>
    </source>
</evidence>
<dbReference type="FunFam" id="1.20.1080.10:FF:000009">
    <property type="entry name" value="aquaporin-4 isoform X1"/>
    <property type="match status" value="1"/>
</dbReference>
<keyword evidence="15" id="KW-1185">Reference proteome</keyword>
<dbReference type="InterPro" id="IPR034294">
    <property type="entry name" value="Aquaporin_transptr"/>
</dbReference>
<dbReference type="PANTHER" id="PTHR19139:SF161">
    <property type="entry name" value="AQUAPORIN-1"/>
    <property type="match status" value="1"/>
</dbReference>
<dbReference type="GO" id="GO:0042383">
    <property type="term" value="C:sarcolemma"/>
    <property type="evidence" value="ECO:0007669"/>
    <property type="project" value="UniProtKB-SubCell"/>
</dbReference>
<evidence type="ECO:0000256" key="13">
    <source>
        <dbReference type="SAM" id="Phobius"/>
    </source>
</evidence>
<accession>A0A401RPI5</accession>
<dbReference type="GO" id="GO:0006972">
    <property type="term" value="P:hyperosmotic response"/>
    <property type="evidence" value="ECO:0007669"/>
    <property type="project" value="TreeGrafter"/>
</dbReference>
<dbReference type="GO" id="GO:0015168">
    <property type="term" value="F:glycerol transmembrane transporter activity"/>
    <property type="evidence" value="ECO:0007669"/>
    <property type="project" value="TreeGrafter"/>
</dbReference>
<comment type="subunit">
    <text evidence="11">Homotetramer. The tetramers can form oligomeric arrays in membranes. The size of the oligomers differs between tissues and is smaller in skeletal muscle than in brain. Interaction between AQP4 oligomeric arrays in close-by cells can contribute to cell-cell adhesion. Part of a complex containing MLC1, TRPV4, HEPACAM and ATP1B1.</text>
</comment>
<feature type="transmembrane region" description="Helical" evidence="13">
    <location>
        <begin position="44"/>
        <end position="65"/>
    </location>
</feature>
<comment type="similarity">
    <text evidence="2 12">Belongs to the MIP/aquaporin (TC 1.A.8) family.</text>
</comment>
<keyword evidence="3 12" id="KW-0813">Transport</keyword>
<dbReference type="GO" id="GO:0015250">
    <property type="term" value="F:water channel activity"/>
    <property type="evidence" value="ECO:0007669"/>
    <property type="project" value="TreeGrafter"/>
</dbReference>
<dbReference type="SUPFAM" id="SSF81338">
    <property type="entry name" value="Aquaporin-like"/>
    <property type="match status" value="1"/>
</dbReference>
<keyword evidence="5" id="KW-0677">Repeat</keyword>
<evidence type="ECO:0000256" key="9">
    <source>
        <dbReference type="ARBA" id="ARBA00034651"/>
    </source>
</evidence>
<dbReference type="STRING" id="137246.A0A401RPI5"/>
<feature type="transmembrane region" description="Helical" evidence="13">
    <location>
        <begin position="12"/>
        <end position="32"/>
    </location>
</feature>
<dbReference type="OrthoDB" id="3222at2759"/>
<keyword evidence="4 12" id="KW-0812">Transmembrane</keyword>
<dbReference type="AlphaFoldDB" id="A0A401RPI5"/>
<evidence type="ECO:0000256" key="6">
    <source>
        <dbReference type="ARBA" id="ARBA00022989"/>
    </source>
</evidence>
<feature type="transmembrane region" description="Helical" evidence="13">
    <location>
        <begin position="163"/>
        <end position="185"/>
    </location>
</feature>
<protein>
    <recommendedName>
        <fullName evidence="10">Aquaporin-4</fullName>
    </recommendedName>
</protein>
<organism evidence="14 15">
    <name type="scientific">Chiloscyllium punctatum</name>
    <name type="common">Brownbanded bambooshark</name>
    <name type="synonym">Hemiscyllium punctatum</name>
    <dbReference type="NCBI Taxonomy" id="137246"/>
    <lineage>
        <taxon>Eukaryota</taxon>
        <taxon>Metazoa</taxon>
        <taxon>Chordata</taxon>
        <taxon>Craniata</taxon>
        <taxon>Vertebrata</taxon>
        <taxon>Chondrichthyes</taxon>
        <taxon>Elasmobranchii</taxon>
        <taxon>Galeomorphii</taxon>
        <taxon>Galeoidea</taxon>
        <taxon>Orectolobiformes</taxon>
        <taxon>Hemiscylliidae</taxon>
        <taxon>Chiloscyllium</taxon>
    </lineage>
</organism>
<evidence type="ECO:0000256" key="4">
    <source>
        <dbReference type="ARBA" id="ARBA00022692"/>
    </source>
</evidence>
<dbReference type="GO" id="GO:0008519">
    <property type="term" value="F:ammonium channel activity"/>
    <property type="evidence" value="ECO:0007669"/>
    <property type="project" value="TreeGrafter"/>
</dbReference>
<comment type="caution">
    <text evidence="14">The sequence shown here is derived from an EMBL/GenBank/DDBJ whole genome shotgun (WGS) entry which is preliminary data.</text>
</comment>
<comment type="catalytic activity">
    <reaction evidence="9">
        <text>H2O(in) = H2O(out)</text>
        <dbReference type="Rhea" id="RHEA:29667"/>
        <dbReference type="ChEBI" id="CHEBI:15377"/>
    </reaction>
</comment>
<gene>
    <name evidence="14" type="ORF">chiPu_0018676</name>
</gene>
<dbReference type="Pfam" id="PF00230">
    <property type="entry name" value="MIP"/>
    <property type="match status" value="1"/>
</dbReference>
<proteinExistence type="inferred from homology"/>
<dbReference type="PRINTS" id="PR00783">
    <property type="entry name" value="MINTRINSICP"/>
</dbReference>
<dbReference type="InterPro" id="IPR023274">
    <property type="entry name" value="Aquaporin_1"/>
</dbReference>
<dbReference type="CDD" id="cd00333">
    <property type="entry name" value="MIP"/>
    <property type="match status" value="1"/>
</dbReference>
<keyword evidence="8" id="KW-0325">Glycoprotein</keyword>
<evidence type="ECO:0000256" key="10">
    <source>
        <dbReference type="ARBA" id="ARBA00040878"/>
    </source>
</evidence>
<evidence type="ECO:0000256" key="5">
    <source>
        <dbReference type="ARBA" id="ARBA00022737"/>
    </source>
</evidence>
<keyword evidence="6 13" id="KW-1133">Transmembrane helix</keyword>
<dbReference type="PRINTS" id="PR02013">
    <property type="entry name" value="AQUAPORIN1"/>
</dbReference>
<name>A0A401RPI5_CHIPU</name>
<dbReference type="PROSITE" id="PS00221">
    <property type="entry name" value="MIP"/>
    <property type="match status" value="1"/>
</dbReference>